<keyword evidence="2" id="KW-0812">Transmembrane</keyword>
<evidence type="ECO:0000256" key="2">
    <source>
        <dbReference type="SAM" id="Phobius"/>
    </source>
</evidence>
<sequence>MMMVLWTVARDGPPSYKKGDATHIASPVSSQQEQSAIHEPFRHQDPMQPHVEARQSRERFRYKPRLSEFQNRYDRIANQLLLALATLAIFRFIYLFADQ</sequence>
<protein>
    <submittedName>
        <fullName evidence="3">Uncharacterized protein</fullName>
    </submittedName>
</protein>
<dbReference type="EMBL" id="JFHD01000001">
    <property type="protein sequence ID" value="KDR34253.1"/>
    <property type="molecule type" value="Genomic_DNA"/>
</dbReference>
<gene>
    <name evidence="3" type="ORF">BG60_00985</name>
</gene>
<dbReference type="Proteomes" id="UP000027451">
    <property type="component" value="Unassembled WGS sequence"/>
</dbReference>
<proteinExistence type="predicted"/>
<keyword evidence="4" id="KW-1185">Reference proteome</keyword>
<feature type="region of interest" description="Disordered" evidence="1">
    <location>
        <begin position="17"/>
        <end position="56"/>
    </location>
</feature>
<keyword evidence="2" id="KW-1133">Transmembrane helix</keyword>
<evidence type="ECO:0000313" key="4">
    <source>
        <dbReference type="Proteomes" id="UP000027451"/>
    </source>
</evidence>
<comment type="caution">
    <text evidence="3">The sequence shown here is derived from an EMBL/GenBank/DDBJ whole genome shotgun (WGS) entry which is preliminary data.</text>
</comment>
<name>A0A656QUI0_9BURK</name>
<feature type="transmembrane region" description="Helical" evidence="2">
    <location>
        <begin position="80"/>
        <end position="97"/>
    </location>
</feature>
<keyword evidence="2" id="KW-0472">Membrane</keyword>
<feature type="compositionally biased region" description="Basic and acidic residues" evidence="1">
    <location>
        <begin position="39"/>
        <end position="56"/>
    </location>
</feature>
<evidence type="ECO:0000313" key="3">
    <source>
        <dbReference type="EMBL" id="KDR34253.1"/>
    </source>
</evidence>
<dbReference type="AlphaFoldDB" id="A0A656QUI0"/>
<accession>A0A656QUI0</accession>
<reference evidence="3 4" key="1">
    <citation type="submission" date="2014-03" db="EMBL/GenBank/DDBJ databases">
        <title>Draft Genome Sequences of Four Burkholderia Strains.</title>
        <authorList>
            <person name="Liu X.Y."/>
            <person name="Li C.X."/>
            <person name="Xu J.H."/>
        </authorList>
    </citation>
    <scope>NUCLEOTIDE SEQUENCE [LARGE SCALE GENOMIC DNA]</scope>
    <source>
        <strain evidence="3 4">OP-1</strain>
    </source>
</reference>
<organism evidence="3 4">
    <name type="scientific">Caballeronia zhejiangensis</name>
    <dbReference type="NCBI Taxonomy" id="871203"/>
    <lineage>
        <taxon>Bacteria</taxon>
        <taxon>Pseudomonadati</taxon>
        <taxon>Pseudomonadota</taxon>
        <taxon>Betaproteobacteria</taxon>
        <taxon>Burkholderiales</taxon>
        <taxon>Burkholderiaceae</taxon>
        <taxon>Caballeronia</taxon>
    </lineage>
</organism>
<evidence type="ECO:0000256" key="1">
    <source>
        <dbReference type="SAM" id="MobiDB-lite"/>
    </source>
</evidence>